<name>A0AA39U8G2_ARMTA</name>
<sequence length="315" mass="35913">MKTFIKTVLGYDPDNVDLEGGALGVVQAYYGCVEAQGRGTLHCHMLVWVEGGLNPNKIRDCVMKDDENEFRKRLVEFLDDTISTCIPDPPPVRVKVPSSKYHLSSVRGIQNSVLSDMRDHTIQQDFRNLVVKSQLHKHSNTCYKYCKGTSLECHFELGEDKRHPETIVNRETGEIHLQRLDGWVNNFNETMIRSIRCNMDIKFIGSGASTKAVLYYITDYITKSRLKANVAYAALELSVKKPGQFDLNEDSVTIRAKCLLQRCAYSMISKQELSGQEVAMYLSGFQDHYTSHLFRNVYWANFEKAVDTMDLSPEC</sequence>
<gene>
    <name evidence="2" type="ORF">EV420DRAFT_1245575</name>
</gene>
<dbReference type="Proteomes" id="UP001175211">
    <property type="component" value="Unassembled WGS sequence"/>
</dbReference>
<proteinExistence type="predicted"/>
<dbReference type="EMBL" id="JAUEPS010000001">
    <property type="protein sequence ID" value="KAK0469455.1"/>
    <property type="molecule type" value="Genomic_DNA"/>
</dbReference>
<evidence type="ECO:0000313" key="3">
    <source>
        <dbReference type="Proteomes" id="UP001175211"/>
    </source>
</evidence>
<comment type="caution">
    <text evidence="2">The sequence shown here is derived from an EMBL/GenBank/DDBJ whole genome shotgun (WGS) entry which is preliminary data.</text>
</comment>
<evidence type="ECO:0000313" key="2">
    <source>
        <dbReference type="EMBL" id="KAK0469455.1"/>
    </source>
</evidence>
<organism evidence="2 3">
    <name type="scientific">Armillaria tabescens</name>
    <name type="common">Ringless honey mushroom</name>
    <name type="synonym">Agaricus tabescens</name>
    <dbReference type="NCBI Taxonomy" id="1929756"/>
    <lineage>
        <taxon>Eukaryota</taxon>
        <taxon>Fungi</taxon>
        <taxon>Dikarya</taxon>
        <taxon>Basidiomycota</taxon>
        <taxon>Agaricomycotina</taxon>
        <taxon>Agaricomycetes</taxon>
        <taxon>Agaricomycetidae</taxon>
        <taxon>Agaricales</taxon>
        <taxon>Marasmiineae</taxon>
        <taxon>Physalacriaceae</taxon>
        <taxon>Desarmillaria</taxon>
    </lineage>
</organism>
<evidence type="ECO:0000259" key="1">
    <source>
        <dbReference type="Pfam" id="PF14214"/>
    </source>
</evidence>
<feature type="domain" description="Helitron helicase-like" evidence="1">
    <location>
        <begin position="2"/>
        <end position="47"/>
    </location>
</feature>
<dbReference type="GeneID" id="85350232"/>
<dbReference type="Pfam" id="PF14214">
    <property type="entry name" value="Helitron_like_N"/>
    <property type="match status" value="1"/>
</dbReference>
<reference evidence="2" key="1">
    <citation type="submission" date="2023-06" db="EMBL/GenBank/DDBJ databases">
        <authorList>
            <consortium name="Lawrence Berkeley National Laboratory"/>
            <person name="Ahrendt S."/>
            <person name="Sahu N."/>
            <person name="Indic B."/>
            <person name="Wong-Bajracharya J."/>
            <person name="Merenyi Z."/>
            <person name="Ke H.-M."/>
            <person name="Monk M."/>
            <person name="Kocsube S."/>
            <person name="Drula E."/>
            <person name="Lipzen A."/>
            <person name="Balint B."/>
            <person name="Henrissat B."/>
            <person name="Andreopoulos B."/>
            <person name="Martin F.M."/>
            <person name="Harder C.B."/>
            <person name="Rigling D."/>
            <person name="Ford K.L."/>
            <person name="Foster G.D."/>
            <person name="Pangilinan J."/>
            <person name="Papanicolaou A."/>
            <person name="Barry K."/>
            <person name="LaButti K."/>
            <person name="Viragh M."/>
            <person name="Koriabine M."/>
            <person name="Yan M."/>
            <person name="Riley R."/>
            <person name="Champramary S."/>
            <person name="Plett K.L."/>
            <person name="Tsai I.J."/>
            <person name="Slot J."/>
            <person name="Sipos G."/>
            <person name="Plett J."/>
            <person name="Nagy L.G."/>
            <person name="Grigoriev I.V."/>
        </authorList>
    </citation>
    <scope>NUCLEOTIDE SEQUENCE</scope>
    <source>
        <strain evidence="2">CCBAS 213</strain>
    </source>
</reference>
<dbReference type="AlphaFoldDB" id="A0AA39U8G2"/>
<feature type="non-terminal residue" evidence="2">
    <location>
        <position position="315"/>
    </location>
</feature>
<dbReference type="InterPro" id="IPR025476">
    <property type="entry name" value="Helitron_helicase-like"/>
</dbReference>
<protein>
    <recommendedName>
        <fullName evidence="1">Helitron helicase-like domain-containing protein</fullName>
    </recommendedName>
</protein>
<dbReference type="RefSeq" id="XP_060339248.1">
    <property type="nucleotide sequence ID" value="XM_060466684.1"/>
</dbReference>
<keyword evidence="3" id="KW-1185">Reference proteome</keyword>
<accession>A0AA39U8G2</accession>